<reference evidence="1 2" key="1">
    <citation type="submission" date="2020-11" db="EMBL/GenBank/DDBJ databases">
        <title>P. mediterranea TC4 genome.</title>
        <authorList>
            <person name="Molmeret M."/>
        </authorList>
    </citation>
    <scope>NUCLEOTIDE SEQUENCE [LARGE SCALE GENOMIC DNA]</scope>
    <source>
        <strain evidence="1 2">TC4</strain>
    </source>
</reference>
<name>A0ABS0A2V5_9FLAO</name>
<dbReference type="EMBL" id="JADKYU010000209">
    <property type="protein sequence ID" value="MBF4983501.1"/>
    <property type="molecule type" value="Genomic_DNA"/>
</dbReference>
<accession>A0ABS0A2V5</accession>
<proteinExistence type="predicted"/>
<gene>
    <name evidence="1" type="ORF">FNJ87_03850</name>
</gene>
<protein>
    <submittedName>
        <fullName evidence="1">Uncharacterized protein</fullName>
    </submittedName>
</protein>
<evidence type="ECO:0000313" key="1">
    <source>
        <dbReference type="EMBL" id="MBF4983501.1"/>
    </source>
</evidence>
<sequence length="50" mass="5725">MFNFFTLSLSQCLCHDTDSDTMSLMLINCHLKSLFDLAFAKAYTASHINY</sequence>
<dbReference type="Proteomes" id="UP001194729">
    <property type="component" value="Unassembled WGS sequence"/>
</dbReference>
<keyword evidence="2" id="KW-1185">Reference proteome</keyword>
<evidence type="ECO:0000313" key="2">
    <source>
        <dbReference type="Proteomes" id="UP001194729"/>
    </source>
</evidence>
<organism evidence="1 2">
    <name type="scientific">Nonlabens mediterrranea</name>
    <dbReference type="NCBI Taxonomy" id="1419947"/>
    <lineage>
        <taxon>Bacteria</taxon>
        <taxon>Pseudomonadati</taxon>
        <taxon>Bacteroidota</taxon>
        <taxon>Flavobacteriia</taxon>
        <taxon>Flavobacteriales</taxon>
        <taxon>Flavobacteriaceae</taxon>
        <taxon>Nonlabens</taxon>
    </lineage>
</organism>
<comment type="caution">
    <text evidence="1">The sequence shown here is derived from an EMBL/GenBank/DDBJ whole genome shotgun (WGS) entry which is preliminary data.</text>
</comment>